<dbReference type="Proteomes" id="UP001283361">
    <property type="component" value="Unassembled WGS sequence"/>
</dbReference>
<name>A0AAE1EB69_9GAST</name>
<accession>A0AAE1EB69</accession>
<protein>
    <submittedName>
        <fullName evidence="2">Uncharacterized protein</fullName>
    </submittedName>
</protein>
<evidence type="ECO:0000313" key="2">
    <source>
        <dbReference type="EMBL" id="KAK3800235.1"/>
    </source>
</evidence>
<comment type="caution">
    <text evidence="2">The sequence shown here is derived from an EMBL/GenBank/DDBJ whole genome shotgun (WGS) entry which is preliminary data.</text>
</comment>
<organism evidence="2 3">
    <name type="scientific">Elysia crispata</name>
    <name type="common">lettuce slug</name>
    <dbReference type="NCBI Taxonomy" id="231223"/>
    <lineage>
        <taxon>Eukaryota</taxon>
        <taxon>Metazoa</taxon>
        <taxon>Spiralia</taxon>
        <taxon>Lophotrochozoa</taxon>
        <taxon>Mollusca</taxon>
        <taxon>Gastropoda</taxon>
        <taxon>Heterobranchia</taxon>
        <taxon>Euthyneura</taxon>
        <taxon>Panpulmonata</taxon>
        <taxon>Sacoglossa</taxon>
        <taxon>Placobranchoidea</taxon>
        <taxon>Plakobranchidae</taxon>
        <taxon>Elysia</taxon>
    </lineage>
</organism>
<evidence type="ECO:0000256" key="1">
    <source>
        <dbReference type="SAM" id="MobiDB-lite"/>
    </source>
</evidence>
<feature type="compositionally biased region" description="Polar residues" evidence="1">
    <location>
        <begin position="16"/>
        <end position="31"/>
    </location>
</feature>
<reference evidence="2" key="1">
    <citation type="journal article" date="2023" name="G3 (Bethesda)">
        <title>A reference genome for the long-term kleptoplast-retaining sea slug Elysia crispata morphotype clarki.</title>
        <authorList>
            <person name="Eastman K.E."/>
            <person name="Pendleton A.L."/>
            <person name="Shaikh M.A."/>
            <person name="Suttiyut T."/>
            <person name="Ogas R."/>
            <person name="Tomko P."/>
            <person name="Gavelis G."/>
            <person name="Widhalm J.R."/>
            <person name="Wisecaver J.H."/>
        </authorList>
    </citation>
    <scope>NUCLEOTIDE SEQUENCE</scope>
    <source>
        <strain evidence="2">ECLA1</strain>
    </source>
</reference>
<feature type="region of interest" description="Disordered" evidence="1">
    <location>
        <begin position="16"/>
        <end position="38"/>
    </location>
</feature>
<proteinExistence type="predicted"/>
<keyword evidence="3" id="KW-1185">Reference proteome</keyword>
<sequence length="89" mass="10838">MPSKYNFTEKLWSNGTKFKTSSHTDSNSEKFSSARRWRERKEPIKTVVCKYLSSEIRWIAREDVEYEMLNSTDWLFFIIPDKRENFFQN</sequence>
<gene>
    <name evidence="2" type="ORF">RRG08_018845</name>
</gene>
<dbReference type="EMBL" id="JAWDGP010000471">
    <property type="protein sequence ID" value="KAK3800235.1"/>
    <property type="molecule type" value="Genomic_DNA"/>
</dbReference>
<evidence type="ECO:0000313" key="3">
    <source>
        <dbReference type="Proteomes" id="UP001283361"/>
    </source>
</evidence>
<dbReference type="AlphaFoldDB" id="A0AAE1EB69"/>